<dbReference type="InterPro" id="IPR036265">
    <property type="entry name" value="HIT-like_sf"/>
</dbReference>
<dbReference type="InterPro" id="IPR039383">
    <property type="entry name" value="FHIT"/>
</dbReference>
<keyword evidence="1" id="KW-0547">Nucleotide-binding</keyword>
<dbReference type="InterPro" id="IPR052908">
    <property type="entry name" value="AP-4-A_phosphorylase"/>
</dbReference>
<gene>
    <name evidence="6" type="ORF">A3F84_17395</name>
</gene>
<keyword evidence="6" id="KW-0378">Hydrolase</keyword>
<dbReference type="PANTHER" id="PTHR42997:SF1">
    <property type="entry name" value="AP-4-A PHOSPHORYLASE"/>
    <property type="match status" value="1"/>
</dbReference>
<protein>
    <submittedName>
        <fullName evidence="6">HIT family hydrolase</fullName>
    </submittedName>
</protein>
<dbReference type="PROSITE" id="PS51084">
    <property type="entry name" value="HIT_2"/>
    <property type="match status" value="1"/>
</dbReference>
<evidence type="ECO:0000256" key="4">
    <source>
        <dbReference type="PROSITE-ProRule" id="PRU00464"/>
    </source>
</evidence>
<evidence type="ECO:0000259" key="5">
    <source>
        <dbReference type="PROSITE" id="PS51084"/>
    </source>
</evidence>
<dbReference type="PANTHER" id="PTHR42997">
    <property type="entry name" value="HIT FAMILY HYDROLASE"/>
    <property type="match status" value="1"/>
</dbReference>
<feature type="binding site" evidence="3">
    <location>
        <position position="50"/>
    </location>
    <ligand>
        <name>substrate</name>
    </ligand>
</feature>
<comment type="caution">
    <text evidence="6">The sequence shown here is derived from an EMBL/GenBank/DDBJ whole genome shotgun (WGS) entry which is preliminary data.</text>
</comment>
<evidence type="ECO:0000256" key="1">
    <source>
        <dbReference type="ARBA" id="ARBA00022741"/>
    </source>
</evidence>
<proteinExistence type="predicted"/>
<accession>A0A1F6CAF3</accession>
<feature type="active site" description="Tele-AMP-histidine intermediate" evidence="2">
    <location>
        <position position="120"/>
    </location>
</feature>
<feature type="binding site" evidence="3">
    <location>
        <position position="122"/>
    </location>
    <ligand>
        <name>substrate</name>
    </ligand>
</feature>
<feature type="short sequence motif" description="Histidine triad motif" evidence="4">
    <location>
        <begin position="118"/>
        <end position="122"/>
    </location>
</feature>
<dbReference type="GO" id="GO:0016787">
    <property type="term" value="F:hydrolase activity"/>
    <property type="evidence" value="ECO:0007669"/>
    <property type="project" value="UniProtKB-KW"/>
</dbReference>
<sequence>MERLWAPWRMRYVAGAEKSEGCIFCEKWRGDADAENLVLFRGEECFAILNLFPYNNGHLMVVPVRHVADIVDLTASEQAEMFRLMQRMVCVLRETMSPHGFNIGFNLGRAAGAGIADHLHLHVVPRWSGDTNFMPVLDATRVISEALEETYRKLKAVISGQ</sequence>
<evidence type="ECO:0000313" key="6">
    <source>
        <dbReference type="EMBL" id="OGG45982.1"/>
    </source>
</evidence>
<dbReference type="Gene3D" id="3.30.428.10">
    <property type="entry name" value="HIT-like"/>
    <property type="match status" value="1"/>
</dbReference>
<name>A0A1F6CAF3_HANXR</name>
<dbReference type="Proteomes" id="UP000178606">
    <property type="component" value="Unassembled WGS sequence"/>
</dbReference>
<evidence type="ECO:0000256" key="3">
    <source>
        <dbReference type="PIRSR" id="PIRSR639383-2"/>
    </source>
</evidence>
<dbReference type="EMBL" id="MFKF01000351">
    <property type="protein sequence ID" value="OGG45982.1"/>
    <property type="molecule type" value="Genomic_DNA"/>
</dbReference>
<reference evidence="6 7" key="1">
    <citation type="journal article" date="2016" name="Nat. Commun.">
        <title>Thousands of microbial genomes shed light on interconnected biogeochemical processes in an aquifer system.</title>
        <authorList>
            <person name="Anantharaman K."/>
            <person name="Brown C.T."/>
            <person name="Hug L.A."/>
            <person name="Sharon I."/>
            <person name="Castelle C.J."/>
            <person name="Probst A.J."/>
            <person name="Thomas B.C."/>
            <person name="Singh A."/>
            <person name="Wilkins M.J."/>
            <person name="Karaoz U."/>
            <person name="Brodie E.L."/>
            <person name="Williams K.H."/>
            <person name="Hubbard S.S."/>
            <person name="Banfield J.F."/>
        </authorList>
    </citation>
    <scope>NUCLEOTIDE SEQUENCE [LARGE SCALE GENOMIC DNA]</scope>
    <source>
        <strain evidence="7">RIFCSPLOWO2_12_FULL_64_10</strain>
    </source>
</reference>
<dbReference type="InterPro" id="IPR011146">
    <property type="entry name" value="HIT-like"/>
</dbReference>
<evidence type="ECO:0000313" key="7">
    <source>
        <dbReference type="Proteomes" id="UP000178606"/>
    </source>
</evidence>
<evidence type="ECO:0000256" key="2">
    <source>
        <dbReference type="PIRSR" id="PIRSR639383-1"/>
    </source>
</evidence>
<dbReference type="AlphaFoldDB" id="A0A1F6CAF3"/>
<dbReference type="Pfam" id="PF01230">
    <property type="entry name" value="HIT"/>
    <property type="match status" value="1"/>
</dbReference>
<dbReference type="SUPFAM" id="SSF54197">
    <property type="entry name" value="HIT-like"/>
    <property type="match status" value="1"/>
</dbReference>
<feature type="domain" description="HIT" evidence="5">
    <location>
        <begin position="23"/>
        <end position="133"/>
    </location>
</feature>
<dbReference type="GO" id="GO:0000166">
    <property type="term" value="F:nucleotide binding"/>
    <property type="evidence" value="ECO:0007669"/>
    <property type="project" value="UniProtKB-KW"/>
</dbReference>
<dbReference type="CDD" id="cd01275">
    <property type="entry name" value="FHIT"/>
    <property type="match status" value="1"/>
</dbReference>
<organism evidence="6 7">
    <name type="scientific">Handelsmanbacteria sp. (strain RIFCSPLOWO2_12_FULL_64_10)</name>
    <dbReference type="NCBI Taxonomy" id="1817868"/>
    <lineage>
        <taxon>Bacteria</taxon>
        <taxon>Candidatus Handelsmaniibacteriota</taxon>
    </lineage>
</organism>